<dbReference type="AlphaFoldDB" id="A0A7Z2T461"/>
<dbReference type="Pfam" id="PF10973">
    <property type="entry name" value="DUF2799"/>
    <property type="match status" value="1"/>
</dbReference>
<protein>
    <submittedName>
        <fullName evidence="1">DUF2799 domain-containing protein</fullName>
    </submittedName>
</protein>
<sequence>MRRICCFAASTVLLGCTPLQGEFDPFQVGFQDGSRGLSQRAMKSVMSESIDGDESAQAYELYASGFQQGRAEFCQVKNAYAWGLKGNRYQDQCKGRASEPQFRYEVERGFQRYLQPEDLAK</sequence>
<dbReference type="EMBL" id="CP047475">
    <property type="protein sequence ID" value="QIA63940.1"/>
    <property type="molecule type" value="Genomic_DNA"/>
</dbReference>
<dbReference type="RefSeq" id="WP_164648836.1">
    <property type="nucleotide sequence ID" value="NZ_CP047475.1"/>
</dbReference>
<organism evidence="1 2">
    <name type="scientific">Vibrio astriarenae</name>
    <dbReference type="NCBI Taxonomy" id="1481923"/>
    <lineage>
        <taxon>Bacteria</taxon>
        <taxon>Pseudomonadati</taxon>
        <taxon>Pseudomonadota</taxon>
        <taxon>Gammaproteobacteria</taxon>
        <taxon>Vibrionales</taxon>
        <taxon>Vibrionaceae</taxon>
        <taxon>Vibrio</taxon>
    </lineage>
</organism>
<keyword evidence="2" id="KW-1185">Reference proteome</keyword>
<name>A0A7Z2T461_9VIBR</name>
<proteinExistence type="predicted"/>
<dbReference type="Proteomes" id="UP000464262">
    <property type="component" value="Chromosome 1"/>
</dbReference>
<evidence type="ECO:0000313" key="1">
    <source>
        <dbReference type="EMBL" id="QIA63940.1"/>
    </source>
</evidence>
<dbReference type="PROSITE" id="PS51257">
    <property type="entry name" value="PROKAR_LIPOPROTEIN"/>
    <property type="match status" value="1"/>
</dbReference>
<reference evidence="1 2" key="1">
    <citation type="submission" date="2020-01" db="EMBL/GenBank/DDBJ databases">
        <title>Whole genome and functional gene identification of agarase of Vibrio HN897.</title>
        <authorList>
            <person name="Liu Y."/>
            <person name="Zhao Z."/>
        </authorList>
    </citation>
    <scope>NUCLEOTIDE SEQUENCE [LARGE SCALE GENOMIC DNA]</scope>
    <source>
        <strain evidence="1 2">HN897</strain>
    </source>
</reference>
<accession>A0A7Z2T461</accession>
<gene>
    <name evidence="1" type="ORF">GT360_10680</name>
</gene>
<dbReference type="InterPro" id="IPR021242">
    <property type="entry name" value="DUF2799"/>
</dbReference>
<dbReference type="KEGG" id="vas:GT360_10680"/>
<evidence type="ECO:0000313" key="2">
    <source>
        <dbReference type="Proteomes" id="UP000464262"/>
    </source>
</evidence>